<feature type="active site" evidence="1">
    <location>
        <position position="19"/>
    </location>
</feature>
<dbReference type="GO" id="GO:0008270">
    <property type="term" value="F:zinc ion binding"/>
    <property type="evidence" value="ECO:0007669"/>
    <property type="project" value="UniProtKB-UniRule"/>
</dbReference>
<reference evidence="6" key="2">
    <citation type="journal article" date="2016" name="Sci. Rep.">
        <title>Dictyocaulus viviparus genome, variome and transcriptome elucidate lungworm biology and support future intervention.</title>
        <authorList>
            <person name="McNulty S.N."/>
            <person name="Strube C."/>
            <person name="Rosa B.A."/>
            <person name="Martin J.C."/>
            <person name="Tyagi R."/>
            <person name="Choi Y.J."/>
            <person name="Wang Q."/>
            <person name="Hallsworth Pepin K."/>
            <person name="Zhang X."/>
            <person name="Ozersky P."/>
            <person name="Wilson R.K."/>
            <person name="Sternberg P.W."/>
            <person name="Gasser R.B."/>
            <person name="Mitreva M."/>
        </authorList>
    </citation>
    <scope>NUCLEOTIDE SEQUENCE [LARGE SCALE GENOMIC DNA]</scope>
    <source>
        <strain evidence="6">HannoverDv2000</strain>
    </source>
</reference>
<evidence type="ECO:0000313" key="5">
    <source>
        <dbReference type="EMBL" id="KJH42459.1"/>
    </source>
</evidence>
<evidence type="ECO:0000256" key="2">
    <source>
        <dbReference type="RuleBase" id="RU361183"/>
    </source>
</evidence>
<feature type="region of interest" description="Disordered" evidence="3">
    <location>
        <begin position="129"/>
        <end position="151"/>
    </location>
</feature>
<feature type="binding site" evidence="1">
    <location>
        <position position="22"/>
    </location>
    <ligand>
        <name>Zn(2+)</name>
        <dbReference type="ChEBI" id="CHEBI:29105"/>
        <note>catalytic</note>
    </ligand>
</feature>
<dbReference type="Proteomes" id="UP000053766">
    <property type="component" value="Unassembled WGS sequence"/>
</dbReference>
<dbReference type="EC" id="3.4.24.-" evidence="2"/>
<evidence type="ECO:0000259" key="4">
    <source>
        <dbReference type="PROSITE" id="PS51864"/>
    </source>
</evidence>
<dbReference type="EMBL" id="KN716662">
    <property type="protein sequence ID" value="KJH42459.1"/>
    <property type="molecule type" value="Genomic_DNA"/>
</dbReference>
<dbReference type="PANTHER" id="PTHR10127">
    <property type="entry name" value="DISCOIDIN, CUB, EGF, LAMININ , AND ZINC METALLOPROTEASE DOMAIN CONTAINING"/>
    <property type="match status" value="1"/>
</dbReference>
<comment type="caution">
    <text evidence="1">Lacks conserved residue(s) required for the propagation of feature annotation.</text>
</comment>
<keyword evidence="6" id="KW-1185">Reference proteome</keyword>
<keyword evidence="1 2" id="KW-0645">Protease</keyword>
<reference evidence="5 6" key="1">
    <citation type="submission" date="2013-11" db="EMBL/GenBank/DDBJ databases">
        <title>Draft genome of the bovine lungworm Dictyocaulus viviparus.</title>
        <authorList>
            <person name="Mitreva M."/>
        </authorList>
    </citation>
    <scope>NUCLEOTIDE SEQUENCE [LARGE SCALE GENOMIC DNA]</scope>
    <source>
        <strain evidence="5 6">HannoverDv2000</strain>
    </source>
</reference>
<dbReference type="Pfam" id="PF01400">
    <property type="entry name" value="Astacin"/>
    <property type="match status" value="1"/>
</dbReference>
<proteinExistence type="predicted"/>
<organism evidence="5 6">
    <name type="scientific">Dictyocaulus viviparus</name>
    <name type="common">Bovine lungworm</name>
    <dbReference type="NCBI Taxonomy" id="29172"/>
    <lineage>
        <taxon>Eukaryota</taxon>
        <taxon>Metazoa</taxon>
        <taxon>Ecdysozoa</taxon>
        <taxon>Nematoda</taxon>
        <taxon>Chromadorea</taxon>
        <taxon>Rhabditida</taxon>
        <taxon>Rhabditina</taxon>
        <taxon>Rhabditomorpha</taxon>
        <taxon>Strongyloidea</taxon>
        <taxon>Metastrongylidae</taxon>
        <taxon>Dictyocaulus</taxon>
    </lineage>
</organism>
<dbReference type="GO" id="GO:0004222">
    <property type="term" value="F:metalloendopeptidase activity"/>
    <property type="evidence" value="ECO:0007669"/>
    <property type="project" value="UniProtKB-UniRule"/>
</dbReference>
<feature type="binding site" evidence="1">
    <location>
        <position position="18"/>
    </location>
    <ligand>
        <name>Zn(2+)</name>
        <dbReference type="ChEBI" id="CHEBI:29105"/>
        <note>catalytic</note>
    </ligand>
</feature>
<gene>
    <name evidence="5" type="ORF">DICVIV_11541</name>
</gene>
<dbReference type="PRINTS" id="PR00480">
    <property type="entry name" value="ASTACIN"/>
</dbReference>
<dbReference type="Gene3D" id="3.40.390.10">
    <property type="entry name" value="Collagenase (Catalytic Domain)"/>
    <property type="match status" value="1"/>
</dbReference>
<dbReference type="AlphaFoldDB" id="A0A0D8XFH5"/>
<dbReference type="PROSITE" id="PS51864">
    <property type="entry name" value="ASTACIN"/>
    <property type="match status" value="1"/>
</dbReference>
<keyword evidence="1 2" id="KW-0862">Zinc</keyword>
<keyword evidence="1 2" id="KW-0482">Metalloprotease</keyword>
<dbReference type="GO" id="GO:0006508">
    <property type="term" value="P:proteolysis"/>
    <property type="evidence" value="ECO:0007669"/>
    <property type="project" value="UniProtKB-KW"/>
</dbReference>
<evidence type="ECO:0000256" key="3">
    <source>
        <dbReference type="SAM" id="MobiDB-lite"/>
    </source>
</evidence>
<protein>
    <recommendedName>
        <fullName evidence="2">Metalloendopeptidase</fullName>
        <ecNumber evidence="2">3.4.24.-</ecNumber>
    </recommendedName>
</protein>
<dbReference type="MEROPS" id="M12.A45"/>
<name>A0A0D8XFH5_DICVI</name>
<evidence type="ECO:0000256" key="1">
    <source>
        <dbReference type="PROSITE-ProRule" id="PRU01211"/>
    </source>
</evidence>
<comment type="cofactor">
    <cofactor evidence="1 2">
        <name>Zn(2+)</name>
        <dbReference type="ChEBI" id="CHEBI:29105"/>
    </cofactor>
    <text evidence="1 2">Binds 1 zinc ion per subunit.</text>
</comment>
<dbReference type="InterPro" id="IPR001506">
    <property type="entry name" value="Peptidase_M12A"/>
</dbReference>
<keyword evidence="1 2" id="KW-0479">Metal-binding</keyword>
<feature type="domain" description="Peptidase M12A" evidence="4">
    <location>
        <begin position="1"/>
        <end position="122"/>
    </location>
</feature>
<dbReference type="PANTHER" id="PTHR10127:SF880">
    <property type="entry name" value="ZINC METALLOPROTEINASE NAS-5"/>
    <property type="match status" value="1"/>
</dbReference>
<dbReference type="InterPro" id="IPR024079">
    <property type="entry name" value="MetalloPept_cat_dom_sf"/>
</dbReference>
<sequence>MLESNEESTCMETHIVQHELLHAIGLWHEHMRFDRDRYIRVHYENIRPGFESQFSRIPSSQSTTYNLPYDYKSVMHYGKTAFALPGRISMETFDRKYTNVIGQQHDASPSDYLKVCKIYGCNRCNGGSVTPGGTDEEPDPWNPKPKPVSPDDGKCMDKIPQLCAALHLSNVLNCNGNGKNYCCATCKRRGGDSSGSSYDDDYYDSD</sequence>
<feature type="binding site" evidence="1">
    <location>
        <position position="28"/>
    </location>
    <ligand>
        <name>Zn(2+)</name>
        <dbReference type="ChEBI" id="CHEBI:29105"/>
        <note>catalytic</note>
    </ligand>
</feature>
<dbReference type="OrthoDB" id="291007at2759"/>
<accession>A0A0D8XFH5</accession>
<dbReference type="STRING" id="29172.A0A0D8XFH5"/>
<dbReference type="SUPFAM" id="SSF55486">
    <property type="entry name" value="Metalloproteases ('zincins'), catalytic domain"/>
    <property type="match status" value="1"/>
</dbReference>
<keyword evidence="1 2" id="KW-0378">Hydrolase</keyword>
<evidence type="ECO:0000313" key="6">
    <source>
        <dbReference type="Proteomes" id="UP000053766"/>
    </source>
</evidence>